<keyword evidence="2" id="KW-1185">Reference proteome</keyword>
<accession>A0A0H2MEE5</accession>
<evidence type="ECO:0000313" key="2">
    <source>
        <dbReference type="Proteomes" id="UP000035444"/>
    </source>
</evidence>
<dbReference type="AlphaFoldDB" id="A0A0H2MEE5"/>
<name>A0A0H2MEE5_9PROT</name>
<evidence type="ECO:0008006" key="3">
    <source>
        <dbReference type="Google" id="ProtNLM"/>
    </source>
</evidence>
<proteinExistence type="predicted"/>
<dbReference type="EMBL" id="LAQL01000006">
    <property type="protein sequence ID" value="KLN60743.1"/>
    <property type="molecule type" value="Genomic_DNA"/>
</dbReference>
<dbReference type="Proteomes" id="UP000035444">
    <property type="component" value="Unassembled WGS sequence"/>
</dbReference>
<dbReference type="InterPro" id="IPR036374">
    <property type="entry name" value="OxRdtase_Mopterin-bd_sf"/>
</dbReference>
<organism evidence="1 2">
    <name type="scientific">Kiloniella spongiae</name>
    <dbReference type="NCBI Taxonomy" id="1489064"/>
    <lineage>
        <taxon>Bacteria</taxon>
        <taxon>Pseudomonadati</taxon>
        <taxon>Pseudomonadota</taxon>
        <taxon>Alphaproteobacteria</taxon>
        <taxon>Rhodospirillales</taxon>
        <taxon>Kiloniellaceae</taxon>
        <taxon>Kiloniella</taxon>
    </lineage>
</organism>
<reference evidence="1 2" key="1">
    <citation type="submission" date="2015-03" db="EMBL/GenBank/DDBJ databases">
        <title>Genome Sequence of Kiloniella spongiae MEBiC09566, isolated from a marine sponge.</title>
        <authorList>
            <person name="Shao Z."/>
            <person name="Wang L."/>
            <person name="Li X."/>
        </authorList>
    </citation>
    <scope>NUCLEOTIDE SEQUENCE [LARGE SCALE GENOMIC DNA]</scope>
    <source>
        <strain evidence="1 2">MEBiC09566</strain>
    </source>
</reference>
<protein>
    <recommendedName>
        <fullName evidence="3">Oxidoreductase molybdopterin-binding domain-containing protein</fullName>
    </recommendedName>
</protein>
<evidence type="ECO:0000313" key="1">
    <source>
        <dbReference type="EMBL" id="KLN60743.1"/>
    </source>
</evidence>
<dbReference type="SUPFAM" id="SSF56524">
    <property type="entry name" value="Oxidoreductase molybdopterin-binding domain"/>
    <property type="match status" value="1"/>
</dbReference>
<gene>
    <name evidence="1" type="ORF">WH96_09645</name>
</gene>
<comment type="caution">
    <text evidence="1">The sequence shown here is derived from an EMBL/GenBank/DDBJ whole genome shotgun (WGS) entry which is preliminary data.</text>
</comment>
<sequence length="184" mass="20830">MFVLKKDSFLSMLILGCVIFAVISKVGAQISHVSLFDDKLESSISNKRVLMVKNGEKISKFRIVDLEKLPLYEVFLPPVWENEAGKYQGVLLSDILKASEMADVDKVKLVALGGYAIDLALSMWPANCLFVATRHQMHEIRVKMKGPIRLLLPCMIKEEDGETNYTEMSTASWIWNLKEIHVLD</sequence>
<dbReference type="STRING" id="1489064.WH96_09645"/>